<dbReference type="AlphaFoldDB" id="X6P6M5"/>
<keyword evidence="1" id="KW-0732">Signal</keyword>
<dbReference type="Gene3D" id="3.10.580.10">
    <property type="entry name" value="CBS-domain"/>
    <property type="match status" value="1"/>
</dbReference>
<reference evidence="2 3" key="1">
    <citation type="journal article" date="2013" name="Curr. Biol.">
        <title>The Genome of the Foraminiferan Reticulomyxa filosa.</title>
        <authorList>
            <person name="Glockner G."/>
            <person name="Hulsmann N."/>
            <person name="Schleicher M."/>
            <person name="Noegel A.A."/>
            <person name="Eichinger L."/>
            <person name="Gallinger C."/>
            <person name="Pawlowski J."/>
            <person name="Sierra R."/>
            <person name="Euteneuer U."/>
            <person name="Pillet L."/>
            <person name="Moustafa A."/>
            <person name="Platzer M."/>
            <person name="Groth M."/>
            <person name="Szafranski K."/>
            <person name="Schliwa M."/>
        </authorList>
    </citation>
    <scope>NUCLEOTIDE SEQUENCE [LARGE SCALE GENOMIC DNA]</scope>
</reference>
<dbReference type="OrthoDB" id="449052at2759"/>
<proteinExistence type="predicted"/>
<evidence type="ECO:0000313" key="2">
    <source>
        <dbReference type="EMBL" id="ETO33739.1"/>
    </source>
</evidence>
<evidence type="ECO:0000256" key="1">
    <source>
        <dbReference type="SAM" id="SignalP"/>
    </source>
</evidence>
<dbReference type="Proteomes" id="UP000023152">
    <property type="component" value="Unassembled WGS sequence"/>
</dbReference>
<feature type="chain" id="PRO_5004975977" description="CBS domain-containing protein" evidence="1">
    <location>
        <begin position="18"/>
        <end position="254"/>
    </location>
</feature>
<feature type="signal peptide" evidence="1">
    <location>
        <begin position="1"/>
        <end position="17"/>
    </location>
</feature>
<gene>
    <name evidence="2" type="ORF">RFI_03364</name>
</gene>
<evidence type="ECO:0008006" key="4">
    <source>
        <dbReference type="Google" id="ProtNLM"/>
    </source>
</evidence>
<dbReference type="EMBL" id="ASPP01003160">
    <property type="protein sequence ID" value="ETO33739.1"/>
    <property type="molecule type" value="Genomic_DNA"/>
</dbReference>
<accession>X6P6M5</accession>
<sequence>MIVALTFFFVFFFEIFSDDIRLKMFELFTSKPTKELQKTRRYGRRNVCIQFFKMVHQYNIIQMSQHQKRCPIIVTQTTSMVWDVVLKCSFLLDEEEKHLSTPTSPESDTSATNETTSLILEIQKDLRKPLEDMKISGLQLVTNPVILGSEMNVKDGIKILVDKHIRCAPVRDDSHVQTPTAQSPSNKFMGVLDVRDSLKYAVEKYRQDHSALPNNDNIKNADEQLSFDIASLPPEIMTNKVSYLGMFFFFFFFF</sequence>
<dbReference type="SUPFAM" id="SSF54631">
    <property type="entry name" value="CBS-domain pair"/>
    <property type="match status" value="1"/>
</dbReference>
<comment type="caution">
    <text evidence="2">The sequence shown here is derived from an EMBL/GenBank/DDBJ whole genome shotgun (WGS) entry which is preliminary data.</text>
</comment>
<keyword evidence="3" id="KW-1185">Reference proteome</keyword>
<dbReference type="InterPro" id="IPR046342">
    <property type="entry name" value="CBS_dom_sf"/>
</dbReference>
<name>X6P6M5_RETFI</name>
<evidence type="ECO:0000313" key="3">
    <source>
        <dbReference type="Proteomes" id="UP000023152"/>
    </source>
</evidence>
<protein>
    <recommendedName>
        <fullName evidence="4">CBS domain-containing protein</fullName>
    </recommendedName>
</protein>
<organism evidence="2 3">
    <name type="scientific">Reticulomyxa filosa</name>
    <dbReference type="NCBI Taxonomy" id="46433"/>
    <lineage>
        <taxon>Eukaryota</taxon>
        <taxon>Sar</taxon>
        <taxon>Rhizaria</taxon>
        <taxon>Retaria</taxon>
        <taxon>Foraminifera</taxon>
        <taxon>Monothalamids</taxon>
        <taxon>Reticulomyxidae</taxon>
        <taxon>Reticulomyxa</taxon>
    </lineage>
</organism>